<accession>A0AAJ2J743</accession>
<feature type="transmembrane region" description="Helical" evidence="1">
    <location>
        <begin position="114"/>
        <end position="136"/>
    </location>
</feature>
<evidence type="ECO:0000313" key="2">
    <source>
        <dbReference type="EMBL" id="MDT3466566.1"/>
    </source>
</evidence>
<gene>
    <name evidence="2" type="ORF">ROV92_00835</name>
</gene>
<evidence type="ECO:0000256" key="1">
    <source>
        <dbReference type="SAM" id="Phobius"/>
    </source>
</evidence>
<keyword evidence="1" id="KW-0812">Transmembrane</keyword>
<dbReference type="AlphaFoldDB" id="A0AAJ2J743"/>
<reference evidence="2" key="1">
    <citation type="submission" date="2023-07" db="EMBL/GenBank/DDBJ databases">
        <title>Comparative genomics of clinical Stenotrophomonas maltophilia isolates reveals regions of diversity which correlate with colonization and persistence in vivo.</title>
        <authorList>
            <person name="Mcdaniel M.S."/>
            <person name="Swords W.E."/>
            <person name="Sumpter N.A."/>
            <person name="Lindgren N.R."/>
            <person name="Billiot C.E."/>
        </authorList>
    </citation>
    <scope>NUCLEOTIDE SEQUENCE</scope>
    <source>
        <strain evidence="2">Ism4</strain>
    </source>
</reference>
<name>A0AAJ2J743_STEMA</name>
<keyword evidence="1" id="KW-0472">Membrane</keyword>
<feature type="transmembrane region" description="Helical" evidence="1">
    <location>
        <begin position="84"/>
        <end position="108"/>
    </location>
</feature>
<keyword evidence="1" id="KW-1133">Transmembrane helix</keyword>
<dbReference type="RefSeq" id="WP_197563860.1">
    <property type="nucleotide sequence ID" value="NZ_JAVSKO010000001.1"/>
</dbReference>
<feature type="transmembrane region" description="Helical" evidence="1">
    <location>
        <begin position="12"/>
        <end position="37"/>
    </location>
</feature>
<comment type="caution">
    <text evidence="2">The sequence shown here is derived from an EMBL/GenBank/DDBJ whole genome shotgun (WGS) entry which is preliminary data.</text>
</comment>
<dbReference type="Proteomes" id="UP001251948">
    <property type="component" value="Unassembled WGS sequence"/>
</dbReference>
<dbReference type="EMBL" id="JAVSKO010000001">
    <property type="protein sequence ID" value="MDT3466566.1"/>
    <property type="molecule type" value="Genomic_DNA"/>
</dbReference>
<evidence type="ECO:0000313" key="3">
    <source>
        <dbReference type="Proteomes" id="UP001251948"/>
    </source>
</evidence>
<sequence>MDEHLHKRMVAVGGLVLGLPALAAGGTVAVLGLMVAMDGKYLSGNEPTLLLLWSLGGIIGLLSWLWLSGVFLRRGRDGLRQSSPAAWVGLLLGVLAALAVVAVTLHLAFKDGEFALLSYLGLGPPFLLPAAHLAWLRWGRGGAASGQGG</sequence>
<feature type="transmembrane region" description="Helical" evidence="1">
    <location>
        <begin position="49"/>
        <end position="72"/>
    </location>
</feature>
<organism evidence="2 3">
    <name type="scientific">Stenotrophomonas maltophilia</name>
    <name type="common">Pseudomonas maltophilia</name>
    <name type="synonym">Xanthomonas maltophilia</name>
    <dbReference type="NCBI Taxonomy" id="40324"/>
    <lineage>
        <taxon>Bacteria</taxon>
        <taxon>Pseudomonadati</taxon>
        <taxon>Pseudomonadota</taxon>
        <taxon>Gammaproteobacteria</taxon>
        <taxon>Lysobacterales</taxon>
        <taxon>Lysobacteraceae</taxon>
        <taxon>Stenotrophomonas</taxon>
        <taxon>Stenotrophomonas maltophilia group</taxon>
    </lineage>
</organism>
<protein>
    <recommendedName>
        <fullName evidence="4">Transmembrane protein</fullName>
    </recommendedName>
</protein>
<proteinExistence type="predicted"/>
<evidence type="ECO:0008006" key="4">
    <source>
        <dbReference type="Google" id="ProtNLM"/>
    </source>
</evidence>